<evidence type="ECO:0000259" key="1">
    <source>
        <dbReference type="Pfam" id="PF00561"/>
    </source>
</evidence>
<keyword evidence="2" id="KW-0378">Hydrolase</keyword>
<dbReference type="GO" id="GO:0016787">
    <property type="term" value="F:hydrolase activity"/>
    <property type="evidence" value="ECO:0007669"/>
    <property type="project" value="UniProtKB-KW"/>
</dbReference>
<accession>A0A9D2PDN8</accession>
<dbReference type="InterPro" id="IPR000073">
    <property type="entry name" value="AB_hydrolase_1"/>
</dbReference>
<dbReference type="PRINTS" id="PR00111">
    <property type="entry name" value="ABHYDROLASE"/>
</dbReference>
<dbReference type="Proteomes" id="UP000823883">
    <property type="component" value="Unassembled WGS sequence"/>
</dbReference>
<proteinExistence type="predicted"/>
<protein>
    <submittedName>
        <fullName evidence="2">Alpha/beta hydrolase</fullName>
    </submittedName>
</protein>
<dbReference type="AlphaFoldDB" id="A0A9D2PDN8"/>
<reference evidence="2" key="1">
    <citation type="journal article" date="2021" name="PeerJ">
        <title>Extensive microbial diversity within the chicken gut microbiome revealed by metagenomics and culture.</title>
        <authorList>
            <person name="Gilroy R."/>
            <person name="Ravi A."/>
            <person name="Getino M."/>
            <person name="Pursley I."/>
            <person name="Horton D.L."/>
            <person name="Alikhan N.F."/>
            <person name="Baker D."/>
            <person name="Gharbi K."/>
            <person name="Hall N."/>
            <person name="Watson M."/>
            <person name="Adriaenssens E.M."/>
            <person name="Foster-Nyarko E."/>
            <person name="Jarju S."/>
            <person name="Secka A."/>
            <person name="Antonio M."/>
            <person name="Oren A."/>
            <person name="Chaudhuri R.R."/>
            <person name="La Ragione R."/>
            <person name="Hildebrand F."/>
            <person name="Pallen M.J."/>
        </authorList>
    </citation>
    <scope>NUCLEOTIDE SEQUENCE</scope>
    <source>
        <strain evidence="2">CHK183-5548</strain>
    </source>
</reference>
<dbReference type="PANTHER" id="PTHR43798:SF33">
    <property type="entry name" value="HYDROLASE, PUTATIVE (AFU_ORTHOLOGUE AFUA_2G14860)-RELATED"/>
    <property type="match status" value="1"/>
</dbReference>
<evidence type="ECO:0000313" key="2">
    <source>
        <dbReference type="EMBL" id="HJC47334.1"/>
    </source>
</evidence>
<dbReference type="SUPFAM" id="SSF53474">
    <property type="entry name" value="alpha/beta-Hydrolases"/>
    <property type="match status" value="1"/>
</dbReference>
<feature type="domain" description="AB hydrolase-1" evidence="1">
    <location>
        <begin position="15"/>
        <end position="116"/>
    </location>
</feature>
<organism evidence="2 3">
    <name type="scientific">Candidatus Lachnoclostridium pullistercoris</name>
    <dbReference type="NCBI Taxonomy" id="2838632"/>
    <lineage>
        <taxon>Bacteria</taxon>
        <taxon>Bacillati</taxon>
        <taxon>Bacillota</taxon>
        <taxon>Clostridia</taxon>
        <taxon>Lachnospirales</taxon>
        <taxon>Lachnospiraceae</taxon>
    </lineage>
</organism>
<dbReference type="GO" id="GO:0016020">
    <property type="term" value="C:membrane"/>
    <property type="evidence" value="ECO:0007669"/>
    <property type="project" value="TreeGrafter"/>
</dbReference>
<gene>
    <name evidence="2" type="ORF">IAA04_04710</name>
</gene>
<name>A0A9D2PDN8_9FIRM</name>
<sequence>MDIQLHWTEKGTGIPLVLLHGNGEDGTYFQNQMEAFSGEYRVIAVDTRGHGKSPRGTAPFSLGQFAEDLKEFLDERGIKKAVILGFSDGGNTAMLFALKYPPYVSALILNGANLDPSGVKRSVQLPIELEYRAAGLLAPFSKKAGKTRELLGLMVKEPRIRPEELKKISVPALVIAGTNDMIKEEHTKLIAASLPAGELKLIAGSHFAAKENSLEFNRAVKEFLDRQRQEDRL</sequence>
<evidence type="ECO:0000313" key="3">
    <source>
        <dbReference type="Proteomes" id="UP000823883"/>
    </source>
</evidence>
<dbReference type="PANTHER" id="PTHR43798">
    <property type="entry name" value="MONOACYLGLYCEROL LIPASE"/>
    <property type="match status" value="1"/>
</dbReference>
<dbReference type="InterPro" id="IPR050266">
    <property type="entry name" value="AB_hydrolase_sf"/>
</dbReference>
<dbReference type="Pfam" id="PF00561">
    <property type="entry name" value="Abhydrolase_1"/>
    <property type="match status" value="1"/>
</dbReference>
<dbReference type="InterPro" id="IPR029058">
    <property type="entry name" value="AB_hydrolase_fold"/>
</dbReference>
<dbReference type="Gene3D" id="3.40.50.1820">
    <property type="entry name" value="alpha/beta hydrolase"/>
    <property type="match status" value="1"/>
</dbReference>
<dbReference type="EMBL" id="DWWL01000027">
    <property type="protein sequence ID" value="HJC47334.1"/>
    <property type="molecule type" value="Genomic_DNA"/>
</dbReference>
<reference evidence="2" key="2">
    <citation type="submission" date="2021-04" db="EMBL/GenBank/DDBJ databases">
        <authorList>
            <person name="Gilroy R."/>
        </authorList>
    </citation>
    <scope>NUCLEOTIDE SEQUENCE</scope>
    <source>
        <strain evidence="2">CHK183-5548</strain>
    </source>
</reference>
<comment type="caution">
    <text evidence="2">The sequence shown here is derived from an EMBL/GenBank/DDBJ whole genome shotgun (WGS) entry which is preliminary data.</text>
</comment>